<dbReference type="PANTHER" id="PTHR43806:SF11">
    <property type="entry name" value="CEREVISIN-RELATED"/>
    <property type="match status" value="1"/>
</dbReference>
<evidence type="ECO:0000256" key="6">
    <source>
        <dbReference type="SAM" id="SignalP"/>
    </source>
</evidence>
<reference evidence="8" key="1">
    <citation type="journal article" date="2020" name="mSystems">
        <title>Genome- and Community-Level Interaction Insights into Carbon Utilization and Element Cycling Functions of Hydrothermarchaeota in Hydrothermal Sediment.</title>
        <authorList>
            <person name="Zhou Z."/>
            <person name="Liu Y."/>
            <person name="Xu W."/>
            <person name="Pan J."/>
            <person name="Luo Z.H."/>
            <person name="Li M."/>
        </authorList>
    </citation>
    <scope>NUCLEOTIDE SEQUENCE [LARGE SCALE GENOMIC DNA]</scope>
    <source>
        <strain evidence="8">SpSt-524</strain>
    </source>
</reference>
<dbReference type="AlphaFoldDB" id="A0A7C3I4N1"/>
<evidence type="ECO:0000256" key="3">
    <source>
        <dbReference type="ARBA" id="ARBA00022801"/>
    </source>
</evidence>
<feature type="active site" description="Charge relay system" evidence="5">
    <location>
        <position position="232"/>
    </location>
</feature>
<sequence>MKKFAWLFLLVGLAACGRGPTATIPFNYNIDPTVQPTPSTIPDGPQGPRLLAAVEDAQGLKSTFVVDEVLFSPKNQGELQDFLSRYGGTVLSNNAVPNPPPGSGIVMDPKYAEPTEYLIKIDPTKLDLASFKADAEKAGLGGSFKISNDGGAKLLALVARTLANGQGASANFVGQATAPGDTVLLGTNEGSGNNAFNWPEFGDTGSRANVVRAWQFVAARGIPRRPRIAIIDGGFWLDNAGNSLTADFPTQPLQYDLVDGDYNAGGPNPGSCTGGNPCPWHGTGAASVALSALNNGAGAAGVAGQVADPILLKTNLDLFQVKHAVRAAVGWGADVISMSFTMCGFNLFCKIGFEVTGYFNAFEDALAAGLVLVAAAGNHGQNYGFAPCMLDGVICVGALADGSNTATSYSNYGSFVDIWAPTNIHAVYGANPPLGLALFGGTSASTPFIAGVAALMRVYNPSLTSDQVKTILQQTGYNNSPDPKVNYYVNAFAAVLNAAGNYLNPDPLEPNNTPTQASPPAPGLTYDLNLHNSADKDVFRINSTSYSRVNFIFNYPDGLGKLLLGNGIVKESGCGDTQLLQDQTGTNSRKIIVDIPPGNSLLTLSALARVPYNFSFNQLPLAIGPDANEPNETGNTARAVSQGGYSATLHSSTDVDYYSFTATSSSSKPFVFNIVSTDIPLTLQVFDASNNQIFSGSTGPDCSSLPAYTFPNGTASYTVKVSASAGEVGNYSFGLGSISLPPPPLITIFAFLNLWWLDPGDPGNRFIKGVKEGFIFERNVDIRSVELVGEGLHLNLYDLQGNKVAEGQQVSTPGGGRSGERLELGNLPAAQYALEVARTGEFADGSVRLPLIPYNLQLGVGP</sequence>
<dbReference type="InterPro" id="IPR036852">
    <property type="entry name" value="Peptidase_S8/S53_dom_sf"/>
</dbReference>
<feature type="chain" id="PRO_5027647996" description="Peptidase S8/S53 domain-containing protein" evidence="6">
    <location>
        <begin position="23"/>
        <end position="862"/>
    </location>
</feature>
<keyword evidence="6" id="KW-0732">Signal</keyword>
<gene>
    <name evidence="8" type="ORF">ENS82_11040</name>
</gene>
<comment type="caution">
    <text evidence="8">The sequence shown here is derived from an EMBL/GenBank/DDBJ whole genome shotgun (WGS) entry which is preliminary data.</text>
</comment>
<dbReference type="GO" id="GO:0004252">
    <property type="term" value="F:serine-type endopeptidase activity"/>
    <property type="evidence" value="ECO:0007669"/>
    <property type="project" value="UniProtKB-UniRule"/>
</dbReference>
<keyword evidence="2 5" id="KW-0645">Protease</keyword>
<dbReference type="InterPro" id="IPR050131">
    <property type="entry name" value="Peptidase_S8_subtilisin-like"/>
</dbReference>
<keyword evidence="4 5" id="KW-0720">Serine protease</keyword>
<dbReference type="SUPFAM" id="SSF52743">
    <property type="entry name" value="Subtilisin-like"/>
    <property type="match status" value="1"/>
</dbReference>
<dbReference type="PROSITE" id="PS51257">
    <property type="entry name" value="PROKAR_LIPOPROTEIN"/>
    <property type="match status" value="1"/>
</dbReference>
<dbReference type="PROSITE" id="PS51892">
    <property type="entry name" value="SUBTILASE"/>
    <property type="match status" value="1"/>
</dbReference>
<dbReference type="InterPro" id="IPR000209">
    <property type="entry name" value="Peptidase_S8/S53_dom"/>
</dbReference>
<evidence type="ECO:0000256" key="1">
    <source>
        <dbReference type="ARBA" id="ARBA00011073"/>
    </source>
</evidence>
<proteinExistence type="inferred from homology"/>
<evidence type="ECO:0000256" key="5">
    <source>
        <dbReference type="PROSITE-ProRule" id="PRU01240"/>
    </source>
</evidence>
<evidence type="ECO:0000256" key="2">
    <source>
        <dbReference type="ARBA" id="ARBA00022670"/>
    </source>
</evidence>
<comment type="similarity">
    <text evidence="1 5">Belongs to the peptidase S8 family.</text>
</comment>
<dbReference type="Pfam" id="PF00082">
    <property type="entry name" value="Peptidase_S8"/>
    <property type="match status" value="1"/>
</dbReference>
<dbReference type="GO" id="GO:0006508">
    <property type="term" value="P:proteolysis"/>
    <property type="evidence" value="ECO:0007669"/>
    <property type="project" value="UniProtKB-KW"/>
</dbReference>
<organism evidence="8">
    <name type="scientific">Meiothermus ruber</name>
    <dbReference type="NCBI Taxonomy" id="277"/>
    <lineage>
        <taxon>Bacteria</taxon>
        <taxon>Thermotogati</taxon>
        <taxon>Deinococcota</taxon>
        <taxon>Deinococci</taxon>
        <taxon>Thermales</taxon>
        <taxon>Thermaceae</taxon>
        <taxon>Meiothermus</taxon>
    </lineage>
</organism>
<dbReference type="PANTHER" id="PTHR43806">
    <property type="entry name" value="PEPTIDASE S8"/>
    <property type="match status" value="1"/>
</dbReference>
<dbReference type="RefSeq" id="WP_409656605.1">
    <property type="nucleotide sequence ID" value="NZ_JBKBUW010000030.1"/>
</dbReference>
<dbReference type="Gene3D" id="2.60.120.380">
    <property type="match status" value="2"/>
</dbReference>
<dbReference type="PROSITE" id="PS00138">
    <property type="entry name" value="SUBTILASE_SER"/>
    <property type="match status" value="1"/>
</dbReference>
<dbReference type="CDD" id="cd00306">
    <property type="entry name" value="Peptidases_S8_S53"/>
    <property type="match status" value="1"/>
</dbReference>
<evidence type="ECO:0000259" key="7">
    <source>
        <dbReference type="Pfam" id="PF00082"/>
    </source>
</evidence>
<feature type="active site" description="Charge relay system" evidence="5">
    <location>
        <position position="281"/>
    </location>
</feature>
<keyword evidence="3 5" id="KW-0378">Hydrolase</keyword>
<evidence type="ECO:0000313" key="8">
    <source>
        <dbReference type="EMBL" id="HFG21224.1"/>
    </source>
</evidence>
<feature type="signal peptide" evidence="6">
    <location>
        <begin position="1"/>
        <end position="22"/>
    </location>
</feature>
<feature type="domain" description="Peptidase S8/S53" evidence="7">
    <location>
        <begin position="274"/>
        <end position="476"/>
    </location>
</feature>
<accession>A0A7C3I4N1</accession>
<dbReference type="EMBL" id="DSWI01000026">
    <property type="protein sequence ID" value="HFG21224.1"/>
    <property type="molecule type" value="Genomic_DNA"/>
</dbReference>
<dbReference type="Gene3D" id="3.40.50.200">
    <property type="entry name" value="Peptidase S8/S53 domain"/>
    <property type="match status" value="1"/>
</dbReference>
<dbReference type="SUPFAM" id="SSF89260">
    <property type="entry name" value="Collagen-binding domain"/>
    <property type="match status" value="1"/>
</dbReference>
<dbReference type="InterPro" id="IPR023828">
    <property type="entry name" value="Peptidase_S8_Ser-AS"/>
</dbReference>
<evidence type="ECO:0000256" key="4">
    <source>
        <dbReference type="ARBA" id="ARBA00022825"/>
    </source>
</evidence>
<feature type="active site" description="Charge relay system" evidence="5">
    <location>
        <position position="443"/>
    </location>
</feature>
<protein>
    <recommendedName>
        <fullName evidence="7">Peptidase S8/S53 domain-containing protein</fullName>
    </recommendedName>
</protein>
<name>A0A7C3I4N1_MEIRU</name>